<evidence type="ECO:0000256" key="4">
    <source>
        <dbReference type="ARBA" id="ARBA00022989"/>
    </source>
</evidence>
<keyword evidence="4 6" id="KW-1133">Transmembrane helix</keyword>
<comment type="subcellular location">
    <subcellularLocation>
        <location evidence="1">Cell membrane</location>
        <topology evidence="1">Multi-pass membrane protein</topology>
    </subcellularLocation>
</comment>
<name>A0A4Q7M753_9MICO</name>
<dbReference type="RefSeq" id="WP_242608012.1">
    <property type="nucleotide sequence ID" value="NZ_SGWX01000001.1"/>
</dbReference>
<feature type="transmembrane region" description="Helical" evidence="6">
    <location>
        <begin position="159"/>
        <end position="183"/>
    </location>
</feature>
<gene>
    <name evidence="8" type="ORF">EV386_3273</name>
</gene>
<keyword evidence="9" id="KW-1185">Reference proteome</keyword>
<dbReference type="InterPro" id="IPR018076">
    <property type="entry name" value="T2SS_GspF_dom"/>
</dbReference>
<organism evidence="8 9">
    <name type="scientific">Xylanimonas ulmi</name>
    <dbReference type="NCBI Taxonomy" id="228973"/>
    <lineage>
        <taxon>Bacteria</taxon>
        <taxon>Bacillati</taxon>
        <taxon>Actinomycetota</taxon>
        <taxon>Actinomycetes</taxon>
        <taxon>Micrococcales</taxon>
        <taxon>Promicromonosporaceae</taxon>
        <taxon>Xylanimonas</taxon>
    </lineage>
</organism>
<evidence type="ECO:0000256" key="5">
    <source>
        <dbReference type="ARBA" id="ARBA00023136"/>
    </source>
</evidence>
<evidence type="ECO:0000256" key="3">
    <source>
        <dbReference type="ARBA" id="ARBA00022692"/>
    </source>
</evidence>
<protein>
    <submittedName>
        <fullName evidence="8">Type II secretion system (T2SS) protein F</fullName>
    </submittedName>
</protein>
<evidence type="ECO:0000313" key="8">
    <source>
        <dbReference type="EMBL" id="RZS62917.1"/>
    </source>
</evidence>
<evidence type="ECO:0000259" key="7">
    <source>
        <dbReference type="Pfam" id="PF00482"/>
    </source>
</evidence>
<dbReference type="PANTHER" id="PTHR35007">
    <property type="entry name" value="INTEGRAL MEMBRANE PROTEIN-RELATED"/>
    <property type="match status" value="1"/>
</dbReference>
<evidence type="ECO:0000256" key="6">
    <source>
        <dbReference type="SAM" id="Phobius"/>
    </source>
</evidence>
<sequence length="190" mass="18798">MTGAVAVLAGALGGLLAASPWLLTTAGVRRRCGLLTVAPPARRDDDVVPADVPVTLELLGAALRAGAGVPRALEAVGDAVGGGDGAALGATGAALRLGASWSQAWGAAPGRLDVVARALRPAWEEGAAPAAALRAAGEEVRRSRRDAARQAAGRLAVRLVLPLGACFLPAFVLVGLVPVLLAWGSGLASG</sequence>
<accession>A0A4Q7M753</accession>
<reference evidence="8 9" key="1">
    <citation type="submission" date="2019-02" db="EMBL/GenBank/DDBJ databases">
        <title>Sequencing the genomes of 1000 actinobacteria strains.</title>
        <authorList>
            <person name="Klenk H.-P."/>
        </authorList>
    </citation>
    <scope>NUCLEOTIDE SEQUENCE [LARGE SCALE GENOMIC DNA]</scope>
    <source>
        <strain evidence="8 9">DSM 16932</strain>
    </source>
</reference>
<dbReference type="GO" id="GO:0005886">
    <property type="term" value="C:plasma membrane"/>
    <property type="evidence" value="ECO:0007669"/>
    <property type="project" value="UniProtKB-SubCell"/>
</dbReference>
<evidence type="ECO:0000256" key="1">
    <source>
        <dbReference type="ARBA" id="ARBA00004651"/>
    </source>
</evidence>
<dbReference type="Proteomes" id="UP000293852">
    <property type="component" value="Unassembled WGS sequence"/>
</dbReference>
<evidence type="ECO:0000313" key="9">
    <source>
        <dbReference type="Proteomes" id="UP000293852"/>
    </source>
</evidence>
<comment type="caution">
    <text evidence="8">The sequence shown here is derived from an EMBL/GenBank/DDBJ whole genome shotgun (WGS) entry which is preliminary data.</text>
</comment>
<keyword evidence="5 6" id="KW-0472">Membrane</keyword>
<keyword evidence="2" id="KW-1003">Cell membrane</keyword>
<keyword evidence="3 6" id="KW-0812">Transmembrane</keyword>
<dbReference type="EMBL" id="SGWX01000001">
    <property type="protein sequence ID" value="RZS62917.1"/>
    <property type="molecule type" value="Genomic_DNA"/>
</dbReference>
<dbReference type="AlphaFoldDB" id="A0A4Q7M753"/>
<evidence type="ECO:0000256" key="2">
    <source>
        <dbReference type="ARBA" id="ARBA00022475"/>
    </source>
</evidence>
<dbReference type="PANTHER" id="PTHR35007:SF3">
    <property type="entry name" value="POSSIBLE CONSERVED ALANINE RICH MEMBRANE PROTEIN"/>
    <property type="match status" value="1"/>
</dbReference>
<dbReference type="Pfam" id="PF00482">
    <property type="entry name" value="T2SSF"/>
    <property type="match status" value="1"/>
</dbReference>
<feature type="domain" description="Type II secretion system protein GspF" evidence="7">
    <location>
        <begin position="56"/>
        <end position="176"/>
    </location>
</feature>
<proteinExistence type="predicted"/>